<feature type="compositionally biased region" description="Polar residues" evidence="3">
    <location>
        <begin position="353"/>
        <end position="362"/>
    </location>
</feature>
<name>A0A1E7FFZ1_9STRA</name>
<dbReference type="Proteomes" id="UP000095751">
    <property type="component" value="Unassembled WGS sequence"/>
</dbReference>
<dbReference type="InParanoid" id="A0A1E7FFZ1"/>
<evidence type="ECO:0000256" key="1">
    <source>
        <dbReference type="ARBA" id="ARBA00004123"/>
    </source>
</evidence>
<evidence type="ECO:0000256" key="2">
    <source>
        <dbReference type="ARBA" id="ARBA00023242"/>
    </source>
</evidence>
<feature type="compositionally biased region" description="Low complexity" evidence="3">
    <location>
        <begin position="1808"/>
        <end position="1825"/>
    </location>
</feature>
<gene>
    <name evidence="5" type="ORF">FRACYDRAFT_260711</name>
</gene>
<dbReference type="SMART" id="SM00573">
    <property type="entry name" value="HSA"/>
    <property type="match status" value="1"/>
</dbReference>
<feature type="region of interest" description="Disordered" evidence="3">
    <location>
        <begin position="234"/>
        <end position="267"/>
    </location>
</feature>
<dbReference type="OrthoDB" id="372624at2759"/>
<feature type="compositionally biased region" description="Basic and acidic residues" evidence="3">
    <location>
        <begin position="242"/>
        <end position="257"/>
    </location>
</feature>
<feature type="region of interest" description="Disordered" evidence="3">
    <location>
        <begin position="312"/>
        <end position="435"/>
    </location>
</feature>
<evidence type="ECO:0000256" key="3">
    <source>
        <dbReference type="SAM" id="MobiDB-lite"/>
    </source>
</evidence>
<feature type="compositionally biased region" description="Basic and acidic residues" evidence="3">
    <location>
        <begin position="1862"/>
        <end position="1875"/>
    </location>
</feature>
<protein>
    <recommendedName>
        <fullName evidence="4">HSA domain-containing protein</fullName>
    </recommendedName>
</protein>
<dbReference type="InterPro" id="IPR027417">
    <property type="entry name" value="P-loop_NTPase"/>
</dbReference>
<dbReference type="PANTHER" id="PTHR46459:SF1">
    <property type="entry name" value="E1A-BINDING PROTEIN P400"/>
    <property type="match status" value="1"/>
</dbReference>
<feature type="compositionally biased region" description="Polar residues" evidence="3">
    <location>
        <begin position="406"/>
        <end position="435"/>
    </location>
</feature>
<feature type="compositionally biased region" description="Low complexity" evidence="3">
    <location>
        <begin position="116"/>
        <end position="151"/>
    </location>
</feature>
<sequence>MSSTKNNKRKRGSKAGINSTASNRQQRAVAPDSAQDNAITSSTSTADNVSRSTPVTNNIAIEPSASDETEASSSSQLTTEAREKGGTKNTNEQVGVKKVQEPINNDKNNENEKVDNSSSSSSNENMTNRKSNTNSLDASSSCSSSEDGTSTTRRHALHTASYDDDDDDNHHRREKIMQDMILHRSMLLVRVKSCRSSAEKRIEEFSSKSQGNNNNNELTDDEEIAAFRNMTKRANQAARKNNRGDGDGKGGTNEKRTSLSLRRGSNIGKRMNAALSSLVPGSNLTTNANANAVDSNDVAAQTSVSVSDKCTSSTKSAIKVSPSSKTNISSKGTRLPVNPIGTSTTTTTNTKTVVQANNSNPKLNKVTPYPIQSTKQSEVPRPQPRGRPPNSKNNKTSNKLSGQSGGSQQLAPTSSIIARTDQNTNKSAGPTMMTTNNFNPRSSLAQASASSKVHFPEAILLREKRDQIQMKLRNLMERQQHSNDPSIMTMSGGGMKSNFDDEAHARRAVTTAGGVTSKPLMKKKINVTTELEIPSPAQLPQRRKTHWDTLLQEMSWLASDFMEERKWKLSTARLISSKIPAQGISSDRRKRSAEVISHDASRDLHIDNIALSASSLDNPNSSRETKHLNKKDTRRRYTPPAIEDENIAKSNSQILSCMISELDVAIKQGGSFEVSDKYHQAALKQFVSTRSDILEKLTAISTSKYLATQNHPNDKLSPIKQNDEDTTSTANTVDMIDVDNNNKDDSRLKDSNFDSINDYIDNIHNVCRSRYKSSTRESTTKSLKSGNIKLAPKQKEMIDFVDKVWSGKPCTSAMILGPTISGKTFATATIIWKQRTKGPQLLICPPRSMIRWKHELNLFSNIRVLTFGLVGGISNPNGSNDVGEIKPADVIVCEYSTVNRMKSILNAMSVSLYSVIIDLRHFQGLLESLGTSSSSSGVDPHFPPELLSNNWWGDIIAVSKKRDTRCLFVDYCDADPLSLSKCGLGQKEQIRILAKRAACIIGPEIFDSGSHSIQRQVISWARKRGKNGTTDKATRIRNVLSDVIDPMCFRVENQIVSSLDFKWDLRPCTMSSAQREEYEKCCYAVRGALSLTLLDDPKKSSSSHRRSISVASNALFRLRQHCFHAKGLEIHSTSASHNGHSSCLNVGNNPSQPDFDTLQKLKELVLILVEKGGYSINCDESTRKLLGLNGDVKTDNKTKKSAKKVAIFAALPDIQHLVSTLLNSLGIQNELFRRDSSYAISGKNAKLDVSLCSDLDHHQKRHEVTAWAESQSALSRFCDKKNSRKTSIIVAAPAVFFGRNCGLGVEGADMIIHWITVCADSVESKLFSDCNNHKGAFAWPLDSEGFLTIPSSQDEALKIYRLLIEKDAPSYFPFPAVDILKKRGDLLSDVLASSRNMPSFFGSGEAATFLPRRNSYTIKPAINEEEITTELQFLRNFLQKEQTSSLVSIQLSALEKVSMTPTLLSYGSTLPAGSMSRQDLPVIASRLFLEKLMESHSVSNNFGVNSSSQSLQPMGSFTNDSADVDEVPLDPAIDGNPSSLLFYEPCQELFQINSKRRYNAYAKIFSSSWDGISVRDGNQGCEPLTRETYTDNQNEEDGTRNDMDIVNDVPNGIASSISNTVDKKQDDATGDHKSSNVVCDSKNKSAGATPDVDMTDRLPPQDRPKPKRRSFSAMSISRSRRQVIPMSIPGVVAGENQAGHPVPSHPSHMQSVQSSVTALWASGRTEMWPLQILDLADKQRSGAAAATTVVRTGSLQRGDISTTSNNSSRRHGTDNTAYQHRYPPPSSQPTSSVRGAPVVFSPVPPNVVRPVAPRPVNTTVPPHHQQQQRHRNPPPPVAAATVQAYIPPPPTSVTKPPSNNEKQTKSTTKDSAKKE</sequence>
<proteinExistence type="predicted"/>
<dbReference type="EMBL" id="KV784357">
    <property type="protein sequence ID" value="OEU17090.1"/>
    <property type="molecule type" value="Genomic_DNA"/>
</dbReference>
<feature type="region of interest" description="Disordered" evidence="3">
    <location>
        <begin position="1"/>
        <end position="170"/>
    </location>
</feature>
<dbReference type="PROSITE" id="PS51204">
    <property type="entry name" value="HSA"/>
    <property type="match status" value="1"/>
</dbReference>
<feature type="compositionally biased region" description="Basic residues" evidence="3">
    <location>
        <begin position="1"/>
        <end position="13"/>
    </location>
</feature>
<accession>A0A1E7FFZ1</accession>
<keyword evidence="2" id="KW-0539">Nucleus</keyword>
<feature type="domain" description="HSA" evidence="4">
    <location>
        <begin position="534"/>
        <end position="609"/>
    </location>
</feature>
<feature type="compositionally biased region" description="Polar residues" evidence="3">
    <location>
        <begin position="613"/>
        <end position="622"/>
    </location>
</feature>
<feature type="compositionally biased region" description="Low complexity" evidence="3">
    <location>
        <begin position="390"/>
        <end position="401"/>
    </location>
</feature>
<evidence type="ECO:0000313" key="5">
    <source>
        <dbReference type="EMBL" id="OEU17090.1"/>
    </source>
</evidence>
<dbReference type="GO" id="GO:0035267">
    <property type="term" value="C:NuA4 histone acetyltransferase complex"/>
    <property type="evidence" value="ECO:0007669"/>
    <property type="project" value="TreeGrafter"/>
</dbReference>
<feature type="region of interest" description="Disordered" evidence="3">
    <location>
        <begin position="1747"/>
        <end position="1875"/>
    </location>
</feature>
<dbReference type="PANTHER" id="PTHR46459">
    <property type="entry name" value="E1A-BINDING PROTEIN P400-RELATED"/>
    <property type="match status" value="1"/>
</dbReference>
<dbReference type="Pfam" id="PF07529">
    <property type="entry name" value="HSA"/>
    <property type="match status" value="1"/>
</dbReference>
<dbReference type="GO" id="GO:0006281">
    <property type="term" value="P:DNA repair"/>
    <property type="evidence" value="ECO:0007669"/>
    <property type="project" value="TreeGrafter"/>
</dbReference>
<feature type="region of interest" description="Disordered" evidence="3">
    <location>
        <begin position="1580"/>
        <end position="1676"/>
    </location>
</feature>
<feature type="compositionally biased region" description="Polar residues" evidence="3">
    <location>
        <begin position="34"/>
        <end position="59"/>
    </location>
</feature>
<dbReference type="KEGG" id="fcy:FRACYDRAFT_260711"/>
<dbReference type="GO" id="GO:0003682">
    <property type="term" value="F:chromatin binding"/>
    <property type="evidence" value="ECO:0007669"/>
    <property type="project" value="TreeGrafter"/>
</dbReference>
<feature type="compositionally biased region" description="Low complexity" evidence="3">
    <location>
        <begin position="342"/>
        <end position="352"/>
    </location>
</feature>
<dbReference type="InterPro" id="IPR014012">
    <property type="entry name" value="HSA_dom"/>
</dbReference>
<feature type="region of interest" description="Disordered" evidence="3">
    <location>
        <begin position="711"/>
        <end position="747"/>
    </location>
</feature>
<dbReference type="Gene3D" id="3.40.50.300">
    <property type="entry name" value="P-loop containing nucleotide triphosphate hydrolases"/>
    <property type="match status" value="1"/>
</dbReference>
<feature type="region of interest" description="Disordered" evidence="3">
    <location>
        <begin position="613"/>
        <end position="638"/>
    </location>
</feature>
<dbReference type="GO" id="GO:0005634">
    <property type="term" value="C:nucleus"/>
    <property type="evidence" value="ECO:0007669"/>
    <property type="project" value="UniProtKB-SubCell"/>
</dbReference>
<feature type="compositionally biased region" description="Polar residues" evidence="3">
    <location>
        <begin position="16"/>
        <end position="26"/>
    </location>
</feature>
<keyword evidence="6" id="KW-1185">Reference proteome</keyword>
<dbReference type="SUPFAM" id="SSF52540">
    <property type="entry name" value="P-loop containing nucleoside triphosphate hydrolases"/>
    <property type="match status" value="1"/>
</dbReference>
<evidence type="ECO:0000313" key="6">
    <source>
        <dbReference type="Proteomes" id="UP000095751"/>
    </source>
</evidence>
<feature type="compositionally biased region" description="Basic and acidic residues" evidence="3">
    <location>
        <begin position="1654"/>
        <end position="1664"/>
    </location>
</feature>
<evidence type="ECO:0000259" key="4">
    <source>
        <dbReference type="PROSITE" id="PS51204"/>
    </source>
</evidence>
<feature type="compositionally biased region" description="Basic and acidic residues" evidence="3">
    <location>
        <begin position="1621"/>
        <end position="1634"/>
    </location>
</feature>
<feature type="compositionally biased region" description="Polar residues" evidence="3">
    <location>
        <begin position="312"/>
        <end position="332"/>
    </location>
</feature>
<comment type="subcellular location">
    <subcellularLocation>
        <location evidence="1">Nucleus</location>
    </subcellularLocation>
</comment>
<organism evidence="5 6">
    <name type="scientific">Fragilariopsis cylindrus CCMP1102</name>
    <dbReference type="NCBI Taxonomy" id="635003"/>
    <lineage>
        <taxon>Eukaryota</taxon>
        <taxon>Sar</taxon>
        <taxon>Stramenopiles</taxon>
        <taxon>Ochrophyta</taxon>
        <taxon>Bacillariophyta</taxon>
        <taxon>Bacillariophyceae</taxon>
        <taxon>Bacillariophycidae</taxon>
        <taxon>Bacillariales</taxon>
        <taxon>Bacillariaceae</taxon>
        <taxon>Fragilariopsis</taxon>
    </lineage>
</organism>
<reference evidence="5 6" key="1">
    <citation type="submission" date="2016-09" db="EMBL/GenBank/DDBJ databases">
        <title>Extensive genetic diversity and differential bi-allelic expression allows diatom success in the polar Southern Ocean.</title>
        <authorList>
            <consortium name="DOE Joint Genome Institute"/>
            <person name="Mock T."/>
            <person name="Otillar R.P."/>
            <person name="Strauss J."/>
            <person name="Dupont C."/>
            <person name="Frickenhaus S."/>
            <person name="Maumus F."/>
            <person name="Mcmullan M."/>
            <person name="Sanges R."/>
            <person name="Schmutz J."/>
            <person name="Toseland A."/>
            <person name="Valas R."/>
            <person name="Veluchamy A."/>
            <person name="Ward B.J."/>
            <person name="Allen A."/>
            <person name="Barry K."/>
            <person name="Falciatore A."/>
            <person name="Ferrante M."/>
            <person name="Fortunato A.E."/>
            <person name="Gloeckner G."/>
            <person name="Gruber A."/>
            <person name="Hipkin R."/>
            <person name="Janech M."/>
            <person name="Kroth P."/>
            <person name="Leese F."/>
            <person name="Lindquist E."/>
            <person name="Lyon B.R."/>
            <person name="Martin J."/>
            <person name="Mayer C."/>
            <person name="Parker M."/>
            <person name="Quesneville H."/>
            <person name="Raymond J."/>
            <person name="Uhlig C."/>
            <person name="Valentin K.U."/>
            <person name="Worden A.Z."/>
            <person name="Armbrust E.V."/>
            <person name="Bowler C."/>
            <person name="Green B."/>
            <person name="Moulton V."/>
            <person name="Van Oosterhout C."/>
            <person name="Grigoriev I."/>
        </authorList>
    </citation>
    <scope>NUCLEOTIDE SEQUENCE [LARGE SCALE GENOMIC DNA]</scope>
    <source>
        <strain evidence="5 6">CCMP1102</strain>
    </source>
</reference>